<dbReference type="Gene3D" id="1.10.1380.10">
    <property type="entry name" value="Neutral endopeptidase , domain2"/>
    <property type="match status" value="1"/>
</dbReference>
<dbReference type="Pfam" id="PF01431">
    <property type="entry name" value="Peptidase_M13"/>
    <property type="match status" value="1"/>
</dbReference>
<keyword evidence="6" id="KW-0862">Zinc</keyword>
<keyword evidence="5" id="KW-0378">Hydrolase</keyword>
<keyword evidence="9" id="KW-1133">Transmembrane helix</keyword>
<keyword evidence="9" id="KW-0472">Membrane</keyword>
<comment type="similarity">
    <text evidence="2">Belongs to the peptidase M13 family.</text>
</comment>
<dbReference type="EMBL" id="CP092621">
    <property type="protein sequence ID" value="UMM19972.1"/>
    <property type="molecule type" value="Genomic_DNA"/>
</dbReference>
<evidence type="ECO:0000256" key="9">
    <source>
        <dbReference type="SAM" id="Phobius"/>
    </source>
</evidence>
<feature type="compositionally biased region" description="Low complexity" evidence="8">
    <location>
        <begin position="87"/>
        <end position="96"/>
    </location>
</feature>
<dbReference type="InterPro" id="IPR018497">
    <property type="entry name" value="Peptidase_M13_C"/>
</dbReference>
<dbReference type="AlphaFoldDB" id="A0AAE9EEQ9"/>
<evidence type="ECO:0000256" key="3">
    <source>
        <dbReference type="ARBA" id="ARBA00022670"/>
    </source>
</evidence>
<evidence type="ECO:0000256" key="5">
    <source>
        <dbReference type="ARBA" id="ARBA00022801"/>
    </source>
</evidence>
<keyword evidence="4" id="KW-0479">Metal-binding</keyword>
<evidence type="ECO:0000256" key="7">
    <source>
        <dbReference type="ARBA" id="ARBA00023049"/>
    </source>
</evidence>
<dbReference type="PANTHER" id="PTHR11733:SF7">
    <property type="entry name" value="NEPRILYSIN METALLOPEPTIDASE FAMILY-RELATED"/>
    <property type="match status" value="1"/>
</dbReference>
<accession>A0AAE9EEQ9</accession>
<feature type="domain" description="Peptidase M13 C-terminal" evidence="10">
    <location>
        <begin position="574"/>
        <end position="776"/>
    </location>
</feature>
<dbReference type="GO" id="GO:0006508">
    <property type="term" value="P:proteolysis"/>
    <property type="evidence" value="ECO:0007669"/>
    <property type="project" value="UniProtKB-KW"/>
</dbReference>
<feature type="region of interest" description="Disordered" evidence="8">
    <location>
        <begin position="68"/>
        <end position="104"/>
    </location>
</feature>
<dbReference type="PANTHER" id="PTHR11733">
    <property type="entry name" value="ZINC METALLOPROTEASE FAMILY M13 NEPRILYSIN-RELATED"/>
    <property type="match status" value="1"/>
</dbReference>
<dbReference type="Gene3D" id="3.40.390.10">
    <property type="entry name" value="Collagenase (Catalytic Domain)"/>
    <property type="match status" value="1"/>
</dbReference>
<evidence type="ECO:0000259" key="11">
    <source>
        <dbReference type="Pfam" id="PF05649"/>
    </source>
</evidence>
<feature type="transmembrane region" description="Helical" evidence="9">
    <location>
        <begin position="112"/>
        <end position="135"/>
    </location>
</feature>
<keyword evidence="3" id="KW-0645">Protease</keyword>
<dbReference type="InterPro" id="IPR042089">
    <property type="entry name" value="Peptidase_M13_dom_2"/>
</dbReference>
<gene>
    <name evidence="12" type="ORF">L5515_015370</name>
</gene>
<keyword evidence="9" id="KW-0812">Transmembrane</keyword>
<dbReference type="Pfam" id="PF05649">
    <property type="entry name" value="Peptidase_M13_N"/>
    <property type="match status" value="1"/>
</dbReference>
<evidence type="ECO:0000256" key="6">
    <source>
        <dbReference type="ARBA" id="ARBA00022833"/>
    </source>
</evidence>
<proteinExistence type="inferred from homology"/>
<dbReference type="GO" id="GO:0046872">
    <property type="term" value="F:metal ion binding"/>
    <property type="evidence" value="ECO:0007669"/>
    <property type="project" value="UniProtKB-KW"/>
</dbReference>
<keyword evidence="13" id="KW-1185">Reference proteome</keyword>
<name>A0AAE9EEQ9_CAEBR</name>
<evidence type="ECO:0000256" key="1">
    <source>
        <dbReference type="ARBA" id="ARBA00001947"/>
    </source>
</evidence>
<dbReference type="Proteomes" id="UP000829354">
    <property type="component" value="Chromosome II"/>
</dbReference>
<dbReference type="SUPFAM" id="SSF55486">
    <property type="entry name" value="Metalloproteases ('zincins'), catalytic domain"/>
    <property type="match status" value="1"/>
</dbReference>
<protein>
    <submittedName>
        <fullName evidence="12">Uncharacterized protein</fullName>
    </submittedName>
</protein>
<dbReference type="PROSITE" id="PS51885">
    <property type="entry name" value="NEPRILYSIN"/>
    <property type="match status" value="1"/>
</dbReference>
<evidence type="ECO:0000313" key="12">
    <source>
        <dbReference type="EMBL" id="UMM19972.1"/>
    </source>
</evidence>
<evidence type="ECO:0000256" key="8">
    <source>
        <dbReference type="SAM" id="MobiDB-lite"/>
    </source>
</evidence>
<organism evidence="12 13">
    <name type="scientific">Caenorhabditis briggsae</name>
    <dbReference type="NCBI Taxonomy" id="6238"/>
    <lineage>
        <taxon>Eukaryota</taxon>
        <taxon>Metazoa</taxon>
        <taxon>Ecdysozoa</taxon>
        <taxon>Nematoda</taxon>
        <taxon>Chromadorea</taxon>
        <taxon>Rhabditida</taxon>
        <taxon>Rhabditina</taxon>
        <taxon>Rhabditomorpha</taxon>
        <taxon>Rhabditoidea</taxon>
        <taxon>Rhabditidae</taxon>
        <taxon>Peloderinae</taxon>
        <taxon>Caenorhabditis</taxon>
    </lineage>
</organism>
<dbReference type="GO" id="GO:0004222">
    <property type="term" value="F:metalloendopeptidase activity"/>
    <property type="evidence" value="ECO:0007669"/>
    <property type="project" value="InterPro"/>
</dbReference>
<evidence type="ECO:0000256" key="2">
    <source>
        <dbReference type="ARBA" id="ARBA00007357"/>
    </source>
</evidence>
<evidence type="ECO:0000313" key="13">
    <source>
        <dbReference type="Proteomes" id="UP000829354"/>
    </source>
</evidence>
<dbReference type="InterPro" id="IPR000718">
    <property type="entry name" value="Peptidase_M13"/>
</dbReference>
<dbReference type="InterPro" id="IPR024079">
    <property type="entry name" value="MetalloPept_cat_dom_sf"/>
</dbReference>
<reference evidence="12 13" key="1">
    <citation type="submission" date="2022-04" db="EMBL/GenBank/DDBJ databases">
        <title>Chromosome-level reference genomes for two strains of Caenorhabditis briggsae: an improved platform for comparative genomics.</title>
        <authorList>
            <person name="Stevens L."/>
            <person name="Andersen E."/>
        </authorList>
    </citation>
    <scope>NUCLEOTIDE SEQUENCE [LARGE SCALE GENOMIC DNA]</scope>
    <source>
        <strain evidence="12">VX34</strain>
        <tissue evidence="12">Whole-organism</tissue>
    </source>
</reference>
<feature type="domain" description="Peptidase M13 N-terminal" evidence="11">
    <location>
        <begin position="166"/>
        <end position="517"/>
    </location>
</feature>
<dbReference type="CDD" id="cd08662">
    <property type="entry name" value="M13"/>
    <property type="match status" value="1"/>
</dbReference>
<evidence type="ECO:0000256" key="4">
    <source>
        <dbReference type="ARBA" id="ARBA00022723"/>
    </source>
</evidence>
<keyword evidence="7" id="KW-0482">Metalloprotease</keyword>
<sequence>MTFSTITAAYDFKYFPRYGKWTKELQMELENDDEYSQSDKIKLVPNNWLSVLTTSKVPILKMVGLKKSKTPKTTTQTGPKKSKKSKTGSMPKSTPSKSEKSNSPKKRNWKKLILYGTPILLILALVAALIVVLLLGKFGGVEVCETKECIMLANHLHNWKDDSVDPCQDFFKYSCGKYFEHNDAEDQMTKKNYILFGLIREFIKKNKPTSSKTEKLMAHLYKKCEDTKDGNLKDQIEKDMIEDIKQEAMNIGWPLADPNWDESRFNLADLLNKIKSNIGGERNEISYGIFKFLIPAAPKVFIDATSEYFNNTEDVKNTLSLVLGSAAFRDQSQLDDRVKEIIDFSHALQDIVKSTPQPENLDEIMFNNFKQLNAVLPVFDYLIKSLLTKGPRSWGKVKNKIYGWNSFLSKISELVYKDKRITANYLVYKYVSNSLRFKPTTDTKCERIVAHFLPLPSLRVFIRNHFDKGALKDVDRLVEDIRSSFIEMLEKSEWIHEKTRSAAIRKAKAMKKTISYPDELEQPGALDKHYSIQLDPSDSFYLTMRKIDLASMKLMMDYVSSDFPMGPHFFLTTNAVYAPLGNSINVFAPMMDDPLFHTSFPNYAKIAGIGFIIGHEIGHGYDINGINFDENGNLKTWFDGADQREYEKKAECLTNQYNNYDDPSFGKTLNGTLTVGEMMADEIGQDVAWRTFKKLDLSQEKRIIGFEDYSIKKLYFQIGATNWCAPRSSLPLAKQLDDVHATNSFRVNGVFANEKAFAEAFNCPVGSPMNPVKKCTMF</sequence>
<comment type="cofactor">
    <cofactor evidence="1">
        <name>Zn(2+)</name>
        <dbReference type="ChEBI" id="CHEBI:29105"/>
    </cofactor>
</comment>
<evidence type="ECO:0000259" key="10">
    <source>
        <dbReference type="Pfam" id="PF01431"/>
    </source>
</evidence>
<dbReference type="InterPro" id="IPR008753">
    <property type="entry name" value="Peptidase_M13_N"/>
</dbReference>